<protein>
    <submittedName>
        <fullName evidence="3">MarR family transcriptional regulator</fullName>
    </submittedName>
</protein>
<dbReference type="CDD" id="cd00090">
    <property type="entry name" value="HTH_ARSR"/>
    <property type="match status" value="1"/>
</dbReference>
<comment type="caution">
    <text evidence="3">The sequence shown here is derived from an EMBL/GenBank/DDBJ whole genome shotgun (WGS) entry which is preliminary data.</text>
</comment>
<gene>
    <name evidence="3" type="ORF">D1831_02005</name>
</gene>
<dbReference type="GO" id="GO:0006950">
    <property type="term" value="P:response to stress"/>
    <property type="evidence" value="ECO:0007669"/>
    <property type="project" value="TreeGrafter"/>
</dbReference>
<sequence>MTTSAEQQILDTIGAIRKARAATTIEQKWLRAHVTDPVLSVKLPAISIVGLHLLSALQSAPQTGIDLAEALGVTRGGVTRAAKKLVDQNLVTTFKRPDDRKKRFYQLTPAGRTLAHQHDLMHQVRNQQLIDQLHTEFKPDELAVINRFLVMVEHYERQKPTD</sequence>
<dbReference type="OrthoDB" id="2329684at2"/>
<dbReference type="GO" id="GO:0003677">
    <property type="term" value="F:DNA binding"/>
    <property type="evidence" value="ECO:0007669"/>
    <property type="project" value="UniProtKB-KW"/>
</dbReference>
<feature type="domain" description="HTH marR-type" evidence="2">
    <location>
        <begin position="6"/>
        <end position="154"/>
    </location>
</feature>
<evidence type="ECO:0000256" key="1">
    <source>
        <dbReference type="ARBA" id="ARBA00023125"/>
    </source>
</evidence>
<dbReference type="RefSeq" id="WP_125071151.1">
    <property type="nucleotide sequence ID" value="NZ_QWZQ01000004.1"/>
</dbReference>
<dbReference type="PANTHER" id="PTHR33164:SF43">
    <property type="entry name" value="HTH-TYPE TRANSCRIPTIONAL REPRESSOR YETL"/>
    <property type="match status" value="1"/>
</dbReference>
<organism evidence="3 4">
    <name type="scientific">Lactiplantibacillus garii</name>
    <dbReference type="NCBI Taxonomy" id="2306423"/>
    <lineage>
        <taxon>Bacteria</taxon>
        <taxon>Bacillati</taxon>
        <taxon>Bacillota</taxon>
        <taxon>Bacilli</taxon>
        <taxon>Lactobacillales</taxon>
        <taxon>Lactobacillaceae</taxon>
        <taxon>Lactiplantibacillus</taxon>
    </lineage>
</organism>
<dbReference type="AlphaFoldDB" id="A0A3R8J8U8"/>
<accession>A0A3R8J8U8</accession>
<proteinExistence type="predicted"/>
<dbReference type="EMBL" id="QWZQ01000004">
    <property type="protein sequence ID" value="RRK11487.1"/>
    <property type="molecule type" value="Genomic_DNA"/>
</dbReference>
<dbReference type="InterPro" id="IPR039422">
    <property type="entry name" value="MarR/SlyA-like"/>
</dbReference>
<dbReference type="Pfam" id="PF01047">
    <property type="entry name" value="MarR"/>
    <property type="match status" value="1"/>
</dbReference>
<dbReference type="PANTHER" id="PTHR33164">
    <property type="entry name" value="TRANSCRIPTIONAL REGULATOR, MARR FAMILY"/>
    <property type="match status" value="1"/>
</dbReference>
<dbReference type="GO" id="GO:0003700">
    <property type="term" value="F:DNA-binding transcription factor activity"/>
    <property type="evidence" value="ECO:0007669"/>
    <property type="project" value="InterPro"/>
</dbReference>
<dbReference type="InterPro" id="IPR036390">
    <property type="entry name" value="WH_DNA-bd_sf"/>
</dbReference>
<dbReference type="InterPro" id="IPR011991">
    <property type="entry name" value="ArsR-like_HTH"/>
</dbReference>
<evidence type="ECO:0000313" key="4">
    <source>
        <dbReference type="Proteomes" id="UP000283633"/>
    </source>
</evidence>
<evidence type="ECO:0000313" key="3">
    <source>
        <dbReference type="EMBL" id="RRK11487.1"/>
    </source>
</evidence>
<dbReference type="SMART" id="SM00347">
    <property type="entry name" value="HTH_MARR"/>
    <property type="match status" value="1"/>
</dbReference>
<name>A0A3R8J8U8_9LACO</name>
<dbReference type="InterPro" id="IPR036388">
    <property type="entry name" value="WH-like_DNA-bd_sf"/>
</dbReference>
<evidence type="ECO:0000259" key="2">
    <source>
        <dbReference type="PROSITE" id="PS50995"/>
    </source>
</evidence>
<dbReference type="SUPFAM" id="SSF46785">
    <property type="entry name" value="Winged helix' DNA-binding domain"/>
    <property type="match status" value="1"/>
</dbReference>
<dbReference type="Proteomes" id="UP000283633">
    <property type="component" value="Unassembled WGS sequence"/>
</dbReference>
<dbReference type="InterPro" id="IPR000835">
    <property type="entry name" value="HTH_MarR-typ"/>
</dbReference>
<reference evidence="3 4" key="1">
    <citation type="submission" date="2018-08" db="EMBL/GenBank/DDBJ databases">
        <title>Genome Lactobacillus garii FI11369.</title>
        <authorList>
            <person name="Diaz M."/>
            <person name="Narbad A."/>
        </authorList>
    </citation>
    <scope>NUCLEOTIDE SEQUENCE [LARGE SCALE GENOMIC DNA]</scope>
    <source>
        <strain evidence="3 4">FI11369</strain>
    </source>
</reference>
<keyword evidence="4" id="KW-1185">Reference proteome</keyword>
<dbReference type="Gene3D" id="1.10.10.10">
    <property type="entry name" value="Winged helix-like DNA-binding domain superfamily/Winged helix DNA-binding domain"/>
    <property type="match status" value="1"/>
</dbReference>
<keyword evidence="1" id="KW-0238">DNA-binding</keyword>
<dbReference type="PROSITE" id="PS50995">
    <property type="entry name" value="HTH_MARR_2"/>
    <property type="match status" value="1"/>
</dbReference>